<dbReference type="InterPro" id="IPR006016">
    <property type="entry name" value="UspA"/>
</dbReference>
<dbReference type="Proteomes" id="UP000215059">
    <property type="component" value="Unassembled WGS sequence"/>
</dbReference>
<dbReference type="InterPro" id="IPR014729">
    <property type="entry name" value="Rossmann-like_a/b/a_fold"/>
</dbReference>
<dbReference type="Gene3D" id="3.40.50.620">
    <property type="entry name" value="HUPs"/>
    <property type="match status" value="1"/>
</dbReference>
<dbReference type="AlphaFoldDB" id="A0A235FD99"/>
<evidence type="ECO:0000259" key="2">
    <source>
        <dbReference type="Pfam" id="PF00582"/>
    </source>
</evidence>
<proteinExistence type="inferred from homology"/>
<accession>A0A235FD99</accession>
<feature type="domain" description="UspA" evidence="2">
    <location>
        <begin position="8"/>
        <end position="149"/>
    </location>
</feature>
<evidence type="ECO:0000256" key="1">
    <source>
        <dbReference type="ARBA" id="ARBA00008791"/>
    </source>
</evidence>
<dbReference type="CDD" id="cd00293">
    <property type="entry name" value="USP-like"/>
    <property type="match status" value="1"/>
</dbReference>
<dbReference type="PANTHER" id="PTHR46268">
    <property type="entry name" value="STRESS RESPONSE PROTEIN NHAX"/>
    <property type="match status" value="1"/>
</dbReference>
<comment type="caution">
    <text evidence="3">The sequence shown here is derived from an EMBL/GenBank/DDBJ whole genome shotgun (WGS) entry which is preliminary data.</text>
</comment>
<keyword evidence="4" id="KW-1185">Reference proteome</keyword>
<evidence type="ECO:0000313" key="4">
    <source>
        <dbReference type="Proteomes" id="UP000215059"/>
    </source>
</evidence>
<name>A0A235FD99_9BACL</name>
<gene>
    <name evidence="3" type="ORF">CGZ90_05140</name>
</gene>
<reference evidence="3 4" key="1">
    <citation type="submission" date="2017-07" db="EMBL/GenBank/DDBJ databases">
        <title>Fictibacillus sp. nov. GDSW-R2A3 Genome sequencing and assembly.</title>
        <authorList>
            <person name="Mayilraj S."/>
        </authorList>
    </citation>
    <scope>NUCLEOTIDE SEQUENCE [LARGE SCALE GENOMIC DNA]</scope>
    <source>
        <strain evidence="3 4">GDSW-R2A3</strain>
    </source>
</reference>
<organism evidence="3 4">
    <name type="scientific">Fictibacillus aquaticus</name>
    <dbReference type="NCBI Taxonomy" id="2021314"/>
    <lineage>
        <taxon>Bacteria</taxon>
        <taxon>Bacillati</taxon>
        <taxon>Bacillota</taxon>
        <taxon>Bacilli</taxon>
        <taxon>Bacillales</taxon>
        <taxon>Fictibacillaceae</taxon>
        <taxon>Fictibacillus</taxon>
    </lineage>
</organism>
<sequence length="149" mass="16705">MLIMTVFSRIVVAYDGSELSKMALNQAVNLVKEIPASELHVLTVYEPQYAVAYATPYYTENNGDYDRMLERDEKLKVIKDQLSVEISNPVHTYSVQGHSGNEIVKYANEKDADLIVIGSRGLSNLKELFLGSCSHYVVQKATCPVFIIK</sequence>
<protein>
    <recommendedName>
        <fullName evidence="2">UspA domain-containing protein</fullName>
    </recommendedName>
</protein>
<comment type="similarity">
    <text evidence="1">Belongs to the universal stress protein A family.</text>
</comment>
<dbReference type="PRINTS" id="PR01438">
    <property type="entry name" value="UNVRSLSTRESS"/>
</dbReference>
<dbReference type="InterPro" id="IPR006015">
    <property type="entry name" value="Universal_stress_UspA"/>
</dbReference>
<dbReference type="PANTHER" id="PTHR46268:SF6">
    <property type="entry name" value="UNIVERSAL STRESS PROTEIN UP12"/>
    <property type="match status" value="1"/>
</dbReference>
<dbReference type="OrthoDB" id="9777884at2"/>
<dbReference type="SUPFAM" id="SSF52402">
    <property type="entry name" value="Adenine nucleotide alpha hydrolases-like"/>
    <property type="match status" value="1"/>
</dbReference>
<dbReference type="EMBL" id="NOII01000001">
    <property type="protein sequence ID" value="OYD59281.1"/>
    <property type="molecule type" value="Genomic_DNA"/>
</dbReference>
<dbReference type="Pfam" id="PF00582">
    <property type="entry name" value="Usp"/>
    <property type="match status" value="1"/>
</dbReference>
<evidence type="ECO:0000313" key="3">
    <source>
        <dbReference type="EMBL" id="OYD59281.1"/>
    </source>
</evidence>